<name>A0A9J6ZLF9_9BACL</name>
<evidence type="ECO:0000313" key="1">
    <source>
        <dbReference type="EMBL" id="URN96696.1"/>
    </source>
</evidence>
<reference evidence="1" key="1">
    <citation type="submission" date="2022-05" db="EMBL/GenBank/DDBJ databases">
        <title>Novel bacterial taxa in a minimal lignocellulolytic consortium and its capacity to transform plastics disclosed by genome-resolved metagenomics.</title>
        <authorList>
            <person name="Rodriguez C.A.D."/>
            <person name="Diaz-Garcia L."/>
            <person name="Herrera K."/>
            <person name="Tarazona N.A."/>
            <person name="Sproer C."/>
            <person name="Overmann J."/>
            <person name="Jimenez D.J."/>
        </authorList>
    </citation>
    <scope>NUCLEOTIDE SEQUENCE</scope>
    <source>
        <strain evidence="1">MAG5</strain>
    </source>
</reference>
<evidence type="ECO:0000313" key="2">
    <source>
        <dbReference type="Proteomes" id="UP001056756"/>
    </source>
</evidence>
<dbReference type="KEGG" id="plig:NAG76_10915"/>
<dbReference type="Proteomes" id="UP001056756">
    <property type="component" value="Chromosome"/>
</dbReference>
<proteinExistence type="predicted"/>
<organism evidence="1 2">
    <name type="scientific">Candidatus Pristimantibacillus lignocellulolyticus</name>
    <dbReference type="NCBI Taxonomy" id="2994561"/>
    <lineage>
        <taxon>Bacteria</taxon>
        <taxon>Bacillati</taxon>
        <taxon>Bacillota</taxon>
        <taxon>Bacilli</taxon>
        <taxon>Bacillales</taxon>
        <taxon>Paenibacillaceae</taxon>
        <taxon>Candidatus Pristimantibacillus</taxon>
    </lineage>
</organism>
<accession>A0A9J6ZLF9</accession>
<sequence length="220" mass="26082">MDNELQVLMNNYHCVDNTFIHKLSEESLFDFPLFWDYYNSVRKVIKGTLDKPLDREISRAISYTHSKILEHIIWEYSDNDLGQIKNFPFDKQHLIIERLSFLVDGYFQGYLIDESNFDEELQNPLFNEKVELEPSIIHLGFFKEGLDIHAVGFKNKDRTYDIFLDEEDDKFLVDSKLSRREVQGTFIFSVSDSSSAYRVFHEWVMKSYSPYSSNKLRKGN</sequence>
<protein>
    <submittedName>
        <fullName evidence="1">Immunity 41 family protein</fullName>
    </submittedName>
</protein>
<gene>
    <name evidence="1" type="ORF">NAG76_10915</name>
</gene>
<dbReference type="EMBL" id="CP097899">
    <property type="protein sequence ID" value="URN96696.1"/>
    <property type="molecule type" value="Genomic_DNA"/>
</dbReference>
<dbReference type="AlphaFoldDB" id="A0A9J6ZLF9"/>